<dbReference type="AlphaFoldDB" id="A0AA42K1Q1"/>
<evidence type="ECO:0000313" key="1">
    <source>
        <dbReference type="EMBL" id="MDG4695600.1"/>
    </source>
</evidence>
<protein>
    <submittedName>
        <fullName evidence="1">Uncharacterized protein</fullName>
    </submittedName>
</protein>
<evidence type="ECO:0000313" key="4">
    <source>
        <dbReference type="Proteomes" id="UP001176478"/>
    </source>
</evidence>
<proteinExistence type="predicted"/>
<dbReference type="RefSeq" id="WP_166696615.1">
    <property type="nucleotide sequence ID" value="NZ_JARRYG010000004.1"/>
</dbReference>
<organism evidence="1 3">
    <name type="scientific">Providencia huashanensis</name>
    <dbReference type="NCBI Taxonomy" id="3037798"/>
    <lineage>
        <taxon>Bacteria</taxon>
        <taxon>Pseudomonadati</taxon>
        <taxon>Pseudomonadota</taxon>
        <taxon>Gammaproteobacteria</taxon>
        <taxon>Enterobacterales</taxon>
        <taxon>Morganellaceae</taxon>
        <taxon>Providencia</taxon>
    </lineage>
</organism>
<name>A0AA42K1Q1_9GAMM</name>
<dbReference type="Proteomes" id="UP001156701">
    <property type="component" value="Unassembled WGS sequence"/>
</dbReference>
<dbReference type="Pfam" id="PF22756">
    <property type="entry name" value="E217_gp29"/>
    <property type="match status" value="1"/>
</dbReference>
<dbReference type="Proteomes" id="UP001176478">
    <property type="component" value="Unassembled WGS sequence"/>
</dbReference>
<dbReference type="EMBL" id="JARRYG010000004">
    <property type="protein sequence ID" value="MDG4695600.1"/>
    <property type="molecule type" value="Genomic_DNA"/>
</dbReference>
<reference evidence="2" key="2">
    <citation type="submission" date="2023-07" db="EMBL/GenBank/DDBJ databases">
        <authorList>
            <person name="Yang W."/>
            <person name="Chen J."/>
            <person name="Ji P."/>
            <person name="Hu F."/>
        </authorList>
    </citation>
    <scope>NUCLEOTIDE SEQUENCE</scope>
    <source>
        <strain evidence="2">CRE-138-0111</strain>
    </source>
</reference>
<sequence>MTDNDIDSAIYKQLVRQLTEIGLDIPVKAGFQPIKPGSEDNMVMFFSINERGHGWQGRNYNIQGQNANHQENLLSEKTYQVQTVITQLGSYTANDIAAMVRMVINSLPFVTALRKQGIGVQRATDIRQPYIVNEHGDYEQTISFDFNVTFKRSLFPDTAAISALYPNLHRI</sequence>
<keyword evidence="4" id="KW-1185">Reference proteome</keyword>
<dbReference type="InterPro" id="IPR054447">
    <property type="entry name" value="Gp29-like"/>
</dbReference>
<accession>A0AA42K1Q1</accession>
<evidence type="ECO:0000313" key="3">
    <source>
        <dbReference type="Proteomes" id="UP001156701"/>
    </source>
</evidence>
<reference evidence="2" key="3">
    <citation type="journal article" date="2024" name="Int. J. Antimicrob. Agents">
        <title>Identification of a novel Providencia species showing multi-drug-resistant in three patients with hospital-acquired infection.</title>
        <authorList>
            <person name="Yang W."/>
            <person name="Chen J."/>
            <person name="Yang F."/>
            <person name="Ji P."/>
            <person name="Shen S."/>
            <person name="Yin D."/>
            <person name="Hu F."/>
        </authorList>
    </citation>
    <scope>NUCLEOTIDE SEQUENCE</scope>
    <source>
        <strain evidence="2">CRE-138-0111</strain>
    </source>
</reference>
<evidence type="ECO:0000313" key="2">
    <source>
        <dbReference type="EMBL" id="MDO7856378.1"/>
    </source>
</evidence>
<reference evidence="1" key="1">
    <citation type="submission" date="2023-03" db="EMBL/GenBank/DDBJ databases">
        <title>a new species belonging to Providencia genus.</title>
        <authorList>
            <person name="Yang W."/>
            <person name="Hu F."/>
            <person name="Shen S."/>
            <person name="Ding L."/>
            <person name="Yin D."/>
        </authorList>
    </citation>
    <scope>NUCLEOTIDE SEQUENCE</scope>
    <source>
        <strain evidence="1">CRE-3FA-0001</strain>
    </source>
</reference>
<comment type="caution">
    <text evidence="1">The sequence shown here is derived from an EMBL/GenBank/DDBJ whole genome shotgun (WGS) entry which is preliminary data.</text>
</comment>
<gene>
    <name evidence="1" type="ORF">P7V44_05025</name>
    <name evidence="2" type="ORF">Q5E86_08395</name>
</gene>
<dbReference type="EMBL" id="JAUQTG010000003">
    <property type="protein sequence ID" value="MDO7856378.1"/>
    <property type="molecule type" value="Genomic_DNA"/>
</dbReference>